<keyword evidence="3" id="KW-1015">Disulfide bond</keyword>
<evidence type="ECO:0000256" key="4">
    <source>
        <dbReference type="SAM" id="MobiDB-lite"/>
    </source>
</evidence>
<accession>A0ABP6Q739</accession>
<feature type="region of interest" description="Disordered" evidence="4">
    <location>
        <begin position="1874"/>
        <end position="1933"/>
    </location>
</feature>
<dbReference type="Gene3D" id="2.180.10.10">
    <property type="entry name" value="RHS repeat-associated core"/>
    <property type="match status" value="3"/>
</dbReference>
<organism evidence="6 7">
    <name type="scientific">Actinocorallia longicatena</name>
    <dbReference type="NCBI Taxonomy" id="111803"/>
    <lineage>
        <taxon>Bacteria</taxon>
        <taxon>Bacillati</taxon>
        <taxon>Actinomycetota</taxon>
        <taxon>Actinomycetes</taxon>
        <taxon>Streptosporangiales</taxon>
        <taxon>Thermomonosporaceae</taxon>
        <taxon>Actinocorallia</taxon>
    </lineage>
</organism>
<keyword evidence="7" id="KW-1185">Reference proteome</keyword>
<feature type="region of interest" description="Disordered" evidence="4">
    <location>
        <begin position="60"/>
        <end position="103"/>
    </location>
</feature>
<dbReference type="InterPro" id="IPR031325">
    <property type="entry name" value="RHS_repeat"/>
</dbReference>
<dbReference type="NCBIfam" id="TIGR01643">
    <property type="entry name" value="YD_repeat_2x"/>
    <property type="match status" value="5"/>
</dbReference>
<feature type="domain" description="Laminin G" evidence="5">
    <location>
        <begin position="948"/>
        <end position="1136"/>
    </location>
</feature>
<dbReference type="RefSeq" id="WP_344825995.1">
    <property type="nucleotide sequence ID" value="NZ_BAAAUV010000005.1"/>
</dbReference>
<dbReference type="InterPro" id="IPR056823">
    <property type="entry name" value="TEN-like_YD-shell"/>
</dbReference>
<dbReference type="CDD" id="cd00110">
    <property type="entry name" value="LamG"/>
    <property type="match status" value="1"/>
</dbReference>
<keyword evidence="2" id="KW-0677">Repeat</keyword>
<evidence type="ECO:0000259" key="5">
    <source>
        <dbReference type="PROSITE" id="PS50025"/>
    </source>
</evidence>
<dbReference type="InterPro" id="IPR013320">
    <property type="entry name" value="ConA-like_dom_sf"/>
</dbReference>
<dbReference type="SUPFAM" id="SSF51294">
    <property type="entry name" value="Hedgehog/intein (Hint) domain"/>
    <property type="match status" value="1"/>
</dbReference>
<reference evidence="7" key="1">
    <citation type="journal article" date="2019" name="Int. J. Syst. Evol. Microbiol.">
        <title>The Global Catalogue of Microorganisms (GCM) 10K type strain sequencing project: providing services to taxonomists for standard genome sequencing and annotation.</title>
        <authorList>
            <consortium name="The Broad Institute Genomics Platform"/>
            <consortium name="The Broad Institute Genome Sequencing Center for Infectious Disease"/>
            <person name="Wu L."/>
            <person name="Ma J."/>
        </authorList>
    </citation>
    <scope>NUCLEOTIDE SEQUENCE [LARGE SCALE GENOMIC DNA]</scope>
    <source>
        <strain evidence="7">JCM 9377</strain>
    </source>
</reference>
<evidence type="ECO:0000256" key="2">
    <source>
        <dbReference type="ARBA" id="ARBA00022737"/>
    </source>
</evidence>
<dbReference type="Pfam" id="PF20148">
    <property type="entry name" value="DUF6531"/>
    <property type="match status" value="1"/>
</dbReference>
<dbReference type="Gene3D" id="2.60.120.200">
    <property type="match status" value="3"/>
</dbReference>
<proteinExistence type="predicted"/>
<feature type="region of interest" description="Disordered" evidence="4">
    <location>
        <begin position="1520"/>
        <end position="1547"/>
    </location>
</feature>
<dbReference type="Pfam" id="PF07591">
    <property type="entry name" value="PT-HINT"/>
    <property type="match status" value="1"/>
</dbReference>
<evidence type="ECO:0000256" key="3">
    <source>
        <dbReference type="ARBA" id="ARBA00023157"/>
    </source>
</evidence>
<dbReference type="CDD" id="cd00081">
    <property type="entry name" value="Hint"/>
    <property type="match status" value="1"/>
</dbReference>
<dbReference type="InterPro" id="IPR036844">
    <property type="entry name" value="Hint_dom_sf"/>
</dbReference>
<dbReference type="SUPFAM" id="SSF49899">
    <property type="entry name" value="Concanavalin A-like lectins/glucanases"/>
    <property type="match status" value="3"/>
</dbReference>
<dbReference type="InterPro" id="IPR006530">
    <property type="entry name" value="YD"/>
</dbReference>
<feature type="compositionally biased region" description="Basic and acidic residues" evidence="4">
    <location>
        <begin position="3074"/>
        <end position="3089"/>
    </location>
</feature>
<dbReference type="InterPro" id="IPR045351">
    <property type="entry name" value="DUF6531"/>
</dbReference>
<sequence length="3500" mass="368983">MSLLRSSRRGLRKIALLTITALVMTVTADAALAVGALAVTPALRLPEAANVLGLFDTAPKPDWGSLPKQKSGTADGLPPEQGAPPPVKGGTGHKPKPGKGESPEYQRLVAKIAKGPSGANVGFEKRTSKRVASKSTATSDYFQNADGSFSRVVSPVPVNYQDGSGSWRPIDTELRNSADGRLTETANEFDVDFAASAADPELVRLGVDGHQISYSLQGAAPVAPTVSGSVATYPEALPHTDVQLEPTPVGMKESLVLKSADAASSWIFPLKADGLTLVQEPSGGIALQDRAGRTVTRIPAAYAVDSKLDPKSRLPATTHQVAYQLTKQGDQQALVMTLDKEWLHSADRVFPVIVDPATTLYSVSTYTISGGDYPAADRSTERILPVGSYDSGPHSTRSFLTFSNADALDNSHATVTSASLKIYAVYAATCTPQKFDVYRTSSPWKPWEVLTPATGPTNDPTIIGTLTPSVPNACANTGPTLNHNSVDELNVPLNANGVAAVNAWSQGTSPDYGLTLQATNSDTVHYKLFNSYNNWSTPPQLIVNYTGKILPRVEQQTPGDGYEAATLTPQFSATGRYDTAVTVANQKYRFQVIDSTGAQIADSGLVTAPNWSVPAGKLIWNRSYYWTVQTYDGTNYSPNPSLLTFSTPVPQPAITSSLAQNAGHGFNPAIGNYTHEATDAAVDTIGPDLAIARAYNSRDPRRNGAFGASWSTVLDSKAVEQLDGAGNVVSVNVTYPDGSVVGYGKNNAGGTGTDKTFTPPPGRFASLRMVTDGYTLTDKNETVYTFKQAGGANTWGITSITDANGRALNLTYTGGRVATMKSAVSGRTLFFDWSTPTAPNSAHVTKVSTDPVTAGSPTSALTWNYTYTGDQLSTVCHDGKCYAYAYKGGSPYHNQVLDLDPSSFWPMSETSGTTAVSAALANAHADDATYRNITLGQPDPLIGSSATSASFNGTNSSVWLRPTYKIGTAAPQTISLWFKTGTPNGVLFSYAHDDPGTQATSPSDYTPALYIGSNGKLQGEFWNNTDNSPMVSGAAVTDNKWHNVVLTSTGLKQRLYLDNVEIGNKDGLVQQPGQWTNVIGAGYLGSTWPNQPHYSTTDKTGYATFFNGLIADVAVFDRALTVPNVGNLFAMANQSASYLKTITLPSGKNHASVEYDNLTGTVTKVTDENGGAWTFDAPTVTGSSNVYRAAVLGGAPADYFRMSDLAGSPTARNEINAGTATYSNVTLGDTGPFTDSKAATFNGTSSFMELPAIDQLQTQPGSVEMWFKMQKGSTAGGVLYDQESDPLPGATQVSGSFVPALYVGTDGKLHGKLWDANGVNNGMISTDLVNDGQWHHAVLAAGTTGQAMYLDGDRVGTTSVPPIYAASNHTYIGAGMSGGNWPNHPTNVLGWFPGSISDVAFYRNQLSVQDVGQHYAAARQSNGPAPVQRVTFKDPAQNVLVNEYDLSNGGRQISATDALQHTTRFGYDSNGFERTVTDPNGNVTTTGHDVRGNVVSKTTCQNHAQNLCSTGYFTFLPDSTTTTLTPSPLNDLPKTERDGRSSGPADDTFLTVYDYDSAGNRTTVTSPPVPGFPGGRVTKTSYTDGTTIAAADTGFAPAGLPYKVVSPGGGTTLTSYFKNGDVASTTDAAGLVTRFTYDGVGRQLTMTEVSDTYPAGLTTTVAYDAAGNLNEKTSPPVTNRVTGAVHTAKTTTVFDADGNATSQTIADTTGGDASRTSSATYNSHNQVETETDELGFVTSSGYDLFGNKTSETDAEGRVTTTEYNANGQVTRKLLKNYTGDPNNPSPAQDLPLETRSYFNDGSPATVKDAVGNFTTYTYYNNGLTRTVTKTDPGNQGAFVESETFYDGAGNATKQVTNNGATTTTQAFDTAGRMYSSTLDPTGVARTTTVSYTPDDQVATTTEKDNGNTPITTSYTYDPMGRKTSESLAGDSSGHPVAWWKLNQTSGRQVSDSSGSGVTATASDGVTWADSAAAMNGTAGTQIAANGPVVDTSQSFTVSAWIKPTALNGNSQTLVSQDGVQQSGFMLQYAGYSNKWTFVRMGTDTANPANNFTLNATATPAAGTWTHLAGTFNAANGQMAIYVNGQQQGTLTNTTPWNATGPFVIGRGKWNGAQADFVNGSMDNVQAYNRVLSPTEVGTVFNGGRNGGTTASYDHSTTRWTLDKRGLPTAMTDANGNITDYTHDEAGRQVITTAPTVNAEIGGGAATPVRPTTTLGLDTFGEETETQDANGNITTTAYDAAGQKVTQTSPAYTAPGTSTVINAQQTWAYNKVGQITDATDPLNGVTHFAYDQQDFVSSVKDAKNGLSKSTYTRNGDVLSTTSPSGAQTQSTYDHLGRKLTDTTLERYPTAVASTTTYAYAGTPGGAFLASETTQAGVITKYGYNNAGEVTSTTDPANAITTISYDQRGRKSKVRQADGTATTTLYNLKDQPVKIADTDTDGVTELRSTTSAYDGTGAQLSATDARGHTSLFTNDALGRVTAETQPVDAANGITTSFGYDANGNRTRFTDGRGNAWTYGYNSWNQSETAVEPPTATYSSAADRTSTIGYDANGRVVKNTAPGGVVVTTGYDKLGAVTGKTGSGADAATVDRSFTYDGDGRMLTAGTSAIGTSVAATNETFTYNDRGNLLTATGSAGSSSFGYNIDDLLTTRTDAAGSTTYTYDTANRLKTIQDPASGSTLTYGYDAISQLKTIGYGTGSNSRAFGYDSLHRPTTDTLKTSAGTTIASVGYGYDGNDNITSKTTTGVSGASANTYTYDFADRMIGWTTGSTTTVYGYDDSGNRTRLGADVFTYDARNQLTSDGTGSTYTYTARGTLKTATKNSVTATYTSDAYGQQITEATYTGGTQTYLSDALGRNITATGGAGNNTFVYSGTENTLASDGTNTYTWDPADALTGIGTPNGSGGSTSTGVLAYTDQHQDVIANFKATTALTGSATYDPLGNIKSSTGLIGKLGYQSDWTDTTTGKVNMGARWYTPALGQFQNKDTLALDPVPTSIKANAFAYADDNPLTNLDPDGHAAQGGIAKGFGNTNTKAGGRGPAKSSTSSKKEQAKAKAKMMALQAKAKKAAAAAKKRERAKAEKAAAKAVSDGKRRSARVKSASSSSNKGKSNRGPGSPGDGPNVKQAIFDPLEKYREWVDERCPPATCGQVLNGLIELSKIVMDAIQGFVYEMYIVNVVGCFNGPNLTDCSLALLDVVPQGILEKLVFGVARLILKAERLRVFLKVFKARAGKSGEEATEAEKKLLKKEQQKICKTNSFSGSTLVLLADGSGKQISQVKVGDHIINTIPGSGASEINTVENVIITKDDHDFVDLKIGSLAEGRGPPKTGHITTTFHHPFYDATQAAFVDAMDLKEGDLLQQPDGTHATVLEVRLYQATISTYNLTVAGLHTFYVLAGSTPVLVHNQDLPCGVPGVGDLPSKVVNSNMGHVDLTRAERAGFTTIRGARDAVRDLGKQIEKSGFPEGTISDTAHADRVLVPIGEKGYAVYQIKPNGNAVFKTILERR</sequence>
<protein>
    <recommendedName>
        <fullName evidence="5">Laminin G domain-containing protein</fullName>
    </recommendedName>
</protein>
<dbReference type="InterPro" id="IPR022385">
    <property type="entry name" value="Rhs_assc_core"/>
</dbReference>
<dbReference type="InterPro" id="IPR001791">
    <property type="entry name" value="Laminin_G"/>
</dbReference>
<dbReference type="PANTHER" id="PTHR32305">
    <property type="match status" value="1"/>
</dbReference>
<dbReference type="Pfam" id="PF05593">
    <property type="entry name" value="RHS_repeat"/>
    <property type="match status" value="6"/>
</dbReference>
<feature type="compositionally biased region" description="Polar residues" evidence="4">
    <location>
        <begin position="1874"/>
        <end position="1915"/>
    </location>
</feature>
<dbReference type="SMART" id="SM00560">
    <property type="entry name" value="LamGL"/>
    <property type="match status" value="1"/>
</dbReference>
<name>A0ABP6Q739_9ACTN</name>
<feature type="compositionally biased region" description="Low complexity" evidence="4">
    <location>
        <begin position="1520"/>
        <end position="1532"/>
    </location>
</feature>
<dbReference type="InterPro" id="IPR006558">
    <property type="entry name" value="LamG-like"/>
</dbReference>
<evidence type="ECO:0000313" key="7">
    <source>
        <dbReference type="Proteomes" id="UP001501237"/>
    </source>
</evidence>
<dbReference type="PANTHER" id="PTHR32305:SF15">
    <property type="entry name" value="PROTEIN RHSA-RELATED"/>
    <property type="match status" value="1"/>
</dbReference>
<dbReference type="EMBL" id="BAAAUV010000005">
    <property type="protein sequence ID" value="GAA3207085.1"/>
    <property type="molecule type" value="Genomic_DNA"/>
</dbReference>
<dbReference type="NCBIfam" id="TIGR03696">
    <property type="entry name" value="Rhs_assc_core"/>
    <property type="match status" value="1"/>
</dbReference>
<feature type="region of interest" description="Disordered" evidence="4">
    <location>
        <begin position="3010"/>
        <end position="3120"/>
    </location>
</feature>
<comment type="caution">
    <text evidence="6">The sequence shown here is derived from an EMBL/GenBank/DDBJ whole genome shotgun (WGS) entry which is preliminary data.</text>
</comment>
<dbReference type="Pfam" id="PF13385">
    <property type="entry name" value="Laminin_G_3"/>
    <property type="match status" value="3"/>
</dbReference>
<evidence type="ECO:0000313" key="6">
    <source>
        <dbReference type="EMBL" id="GAA3207085.1"/>
    </source>
</evidence>
<keyword evidence="1" id="KW-0732">Signal</keyword>
<feature type="compositionally biased region" description="Low complexity" evidence="4">
    <location>
        <begin position="3094"/>
        <end position="3110"/>
    </location>
</feature>
<dbReference type="Pfam" id="PF25023">
    <property type="entry name" value="TEN_YD-shell"/>
    <property type="match status" value="2"/>
</dbReference>
<gene>
    <name evidence="6" type="ORF">GCM10010468_23000</name>
</gene>
<evidence type="ECO:0000256" key="1">
    <source>
        <dbReference type="ARBA" id="ARBA00022729"/>
    </source>
</evidence>
<dbReference type="Proteomes" id="UP001501237">
    <property type="component" value="Unassembled WGS sequence"/>
</dbReference>
<dbReference type="InterPro" id="IPR050708">
    <property type="entry name" value="T6SS_VgrG/RHS"/>
</dbReference>
<feature type="compositionally biased region" description="Basic residues" evidence="4">
    <location>
        <begin position="3060"/>
        <end position="3073"/>
    </location>
</feature>
<dbReference type="PROSITE" id="PS50025">
    <property type="entry name" value="LAM_G_DOMAIN"/>
    <property type="match status" value="1"/>
</dbReference>
<dbReference type="Gene3D" id="2.170.16.10">
    <property type="entry name" value="Hedgehog/Intein (Hint) domain"/>
    <property type="match status" value="1"/>
</dbReference>